<feature type="coiled-coil region" evidence="1">
    <location>
        <begin position="4946"/>
        <end position="4980"/>
    </location>
</feature>
<dbReference type="SUPFAM" id="SSF57997">
    <property type="entry name" value="Tropomyosin"/>
    <property type="match status" value="2"/>
</dbReference>
<dbReference type="OrthoDB" id="6264494at2759"/>
<proteinExistence type="predicted"/>
<dbReference type="STRING" id="102285.A0A0R3T1L2"/>
<feature type="coiled-coil region" evidence="1">
    <location>
        <begin position="1636"/>
        <end position="1755"/>
    </location>
</feature>
<feature type="coiled-coil region" evidence="1">
    <location>
        <begin position="4468"/>
        <end position="4527"/>
    </location>
</feature>
<dbReference type="PANTHER" id="PTHR45615:SF80">
    <property type="entry name" value="GRIP DOMAIN-CONTAINING PROTEIN"/>
    <property type="match status" value="1"/>
</dbReference>
<dbReference type="Gene3D" id="1.10.287.1490">
    <property type="match status" value="1"/>
</dbReference>
<sequence length="6211" mass="697653">MNDSKGGASRKAGSANPRRRTRRSLAPQVDPNNQDRGRIDSLTSHCVRGNSLSLLHSRNLSSEGNTRRHLSSNGTHRHFEQTANIHESSDLGNLVGFPSSLQSGGGQSCQRRNQAPSDFEVSEKANNLFDQIREIKKRISEATAELTPTFYPMATSDVLTAVSLGQYEAAQHLSSQPHLSAEDPSHNTCSCCNRVLCYLAHLISTNPSFEHPRWSELKNVLKDVNPVEYIPNSPDVKRALTELVSVSANLTVSTVPIAEIQEMEKRLEAADAEVAHTNEQIQTLQKLLNDFHSESSWRQRSISENLSASSMKTSSIVRWLDLATSDSIFDSESEVKRQTDNSSRHGSDPDQLDLRSKISSLIADKERELADLRRGAVMWASKHTLITNKQAEIEELRAVLTNELALSPDASEEDTITESVKLKQSNVKNLIDQIESLRDDIAVFTQSMEPSVVQQVIPNLESLSNTLSDAFVHLRPLEEKKPVAGIATQVDYLHDQQSEGCLTTSDINELQKVVDEIISSFLPPTASPCHLLLKEVFDSLNNTLSDKSAQVEELKTSVKALERETEVNKEAIQVLCESRLNMLEQIAEFTGGEECRDDFADFVSKLRVNGSPDEHLKSLTKLSDILGERLRDWANRRQEANEALLKQKDEEIASLLARLEEDQALIKSHSEESKLLHEQMEQLKKSMPSTPKKFITKFGKLGKAQQEQEIVTETAPLLQSFEDSIQLTSTVPLNRAPSIESDDFEPFTGAVGSTEVAESTCDLQSKLIEQAAVINQLEARLCAQNEEFQSKLAGANEKISQFNAIQNSYETDLQRLKSVLIQKTGDMSELSAKLNSSNQSIATLNSLITELRTEVSTVQGVSTMQSLEIERAQGLMHDKNQEVNDLREVITSHEAQIQNLRFVLNNKDADLKQKNKQIEVLSAKLSNSVHEAETLKHDFDHLNGIFERLWQSTLLVDDSSECCDPLSPIRHEPMHVLKTSSAVDRFLSLLLAKEPGTEMGDLQACIRVYKSFKDAELTHNGDTEGHHSVSIVRNDPDLPWNSCCVTAVTAISTLLEDGKIFNLLRDLAYSESCRVRLANLLSNAEAQVSDLSGMLASLKLEVEQNHIQLAERTRQLILLGIDPDDPSLGKVESETPSPAIIPEKATEVKETPANDSTLKRGAEDLQTQVQYIQQNIIALEKRCEDGETATTEATQKLAEVEKQVAFKTSEDFSLPAQNIRVLANLLSTEPNAELIVEKVESLQEELLVNLAERGRLQQQLHKVRDQLEKLNKGLSNQNTVKLSEIEGHLTSVLIEKSSLEKQLNEQRDEINRRTAYLDNLEAERSQLLSQLSKSEAELKSKENAIESLNRRILLLESDNDRKSSKCVSLQANTEDSTKRLNSIKPSAASLDPLVEPTLTEPVKAEPFLTSMPEKESPNVTEVYHEFSPESSANVDNLVDRLSVLVDQLSTIRSGEPRSLFNLLEQIESGVSSLLKDNVDLKKVVAVAEAEQNESQKELEIKNERISDLEAQVAGIEQDKATLEDKLRESRTEASESEELHKQLETLTAALSAKSAGSSASCDRVNQNSEELKETTTVLTNLTQPTVEVVRTEPLLSASDFVGVNDDRDLILSRLADLVGQLSPGSVAKPMSWSDLIDKIEHDISNLLRNIADLKQRLSALESEKENFKMTHDQISEARIEEALVAQRRAEGETKKKDEELKALEERLQQSFTESSTSADEIEELRQRILLLEDEISAKSNKIDFLNQKIKEATESTVIDPVKIELMHDSTPKYHDKLTQITEFDQTTLQRKTAALKETIIPNIAENSSLIDEVKSSTQQPSDYKLNECVSEPTLIESVSTAPLLTAKPLIKCQLKPRVMDACHEYTDNNISLNGVNEDLIARLCSLTELISNTSDLQIEEQKSWLDLMDKVESGVSSLLKAQVSLKRQLGFIETRSSELKQQLELNEAKLQVSEDELLKRDASLQGLEGSMEEILSRLHSQVNSLMEIVNSSEGRVNELSSIVRNLRINESELKAQLDSKSHRESHLQSELSKLTAENADLLLKCDQMKEILSERTTKLAQIEDSSKANEDEDRVSRLMVAEQTCEKLESEIILKDQEVKSLEDALKLKGNTLTMLEDGFKAKVEELNNLTAKVNEMVILAEELNALKQKLQVIDEEKAVKTRECIVLAEEVAALNHKLSTAAAREAVLMSLSPVIEQTTDLQQKILELSQENEVKATRIVKLESEVTSLKSKLENLQGEHDIKAVDYGHLSVKAVDLTQQLDAMQSDSMTPLIVEQPLASAPLEVAAKRDNSELQKLNEEQMKHIAQIENAKCHLEDTLVAKEIEVESLKEQILHLTHVGSVGLNAEIEVLEANTIISAELKEVKNKLTDLEADNSHKADEILHLKQELTGRDSSLLNLEALIIDLNQRIHSHMATLDSILNATESRQSDLLSALKDLEAKFADKVSKECRLLSEFELERSEFSKALEEKAEIQKSLESSVKELQERLEQSSQESNGKTSELSELLQKIEGLEEMITKKDEDLEATDGFLEGQIARIAELEDANAKLNESLLLKERELELVQQKVQGIEGEDKVDNLKWKIQELTETLKAKESEIDTLTNQSNAVQVDEPTLIQNVDTSHLLTSAPPLLLKENVNESVLTASLLNLIEKLSDSTDCDTQLGHSWIDMMGQVEEGINHLLKDQAHLTAVLESVESEKKVLTEMLEAEKTHFQALNQQFLEQQATLAQLNEKLHQVQALKTPTSEVETFESLNNELDSLRQENEQQGRTLSDLISELETYKTRESVLLSMVSTDTSQPSEPTNVRTEELERALELKQSELDSLQIQFAETKQVLEEILTSKENYQSAIIQLENDLKAKEIDLNQLTAASNSQALEVDSLHARLRELEEANGRKSAEIEKLVQQLDRTKVQVSALPVIDPIFVQPVAVEHGLTSAPSDHTSSVDANLLVDRISCLLQQMSDPVDSQSKVRRTWTDLMDQADSGVSRLTQSLDDLKTKIITLESDLAKRDALVENLYRELSVRNDSLHALEASIIELSTRLNHNLNNLKDAINTGKCRVPELLALIDDLGTKKDQLEDLLAKLENDKKELKEKLRTTEIQAPIEPSSVQSSALEEQLQSLQAVVVEKDENLRSMESKMQRAILEYSKESESVLAEVEELHRQLQVLQEMKDQKSAECSALQDQVDNLIKELEVAKARQAVLISISESLPETEHFSAMKDHNGVPELQQTNNEQASFISNLEDALKAKTDEESGLRQKLQILEERLVQKENQCRCLITEVTDLIQQLTCAQAGTPPIETIKQDLITPVSAKVQSDEIQNSNDFEINSLKDHLSHLSDLVKTHLQSNAKFAPLKDTTAVPAELEGMGMCLQGKDEDIQLLTNEIGELQKELVERDVTLQNLEASMVQLHSKLTSNLSELESTLNSKEIELSLKVDNENQLVQELSKALEAKEEALKSLQEEKELLEAKLQQSFDSCTLGTLQERIHSLEDENTRKAVEYKSLLNEVDDLTVELNAVKAREAVLLSTVDLGVRDSIKEESDLFARTPSTSEVNDIPIDELLQEVHAVRFENEELLSRITEIESLLRLKEEELVKATENADSSTKVIEELHQNVKALKLENELKTAELKDVSKELQSARVTESLTLDKEAEESELISKVMKLEGTMQSNEAKLKSLEEEISKLSQSAITPTFVVEELRQKLGDLEESHPSKAREIELRPLTPIIEPTVVEPVKSEILTSVPPLREAAIGQNLAAEIESSLLLKHDEEGMNSLPDSKSELQDLRGKLDALQHEMQQKVADFNSLAQELEATRKSNEFGLSSTDIDELRKADQEKTALITNLESDLKSKEMALQTLEDRLNQLMLERDDLHGQLRLSVEQQSSNAVEVEKLKADVKEARDDLAKRNRDLQNLESSLTDLSIKLNSLEETVALAEPRCLELKAKIDELEATLKLKEGEIMAAQTSNEEVHEKLDELKDLNDKKTDELERMKAHLEAIENNKVLNVEPTIIDPVRQDHLASPTPKPAGELESLRHENENLLARIANMASTLKSKVDELKTLRNESEKLSRDSQTTEFDLRNQLKALQEAIGEKEVQCFTLNQELQETKARESVLISLSPDETVEDQLKSQIANLEVNLRMKEEEFKILEGENSKLSKNANDSASEAEELRKKLREMEGTNAQNVAEIERLMNELNSSKSRETLLQSMTSVIEPTIIEPVMSELLASAPPMPESIDEIESLRQENDALTSLNTGLETGLRDKECEIANLSEEIRSLQKRLEQKTADIDNLKQKIGIAEARESLLMSLAPDAEVIQASGAELERKVAELEVALQSKDAKIKSLEIEVSKMSQNGNISASEAEEPRINVKVLGESNAEKVEECGRLFEDISAVSNNEFEALKMELNDVKEALNRKVSDYFVLSTETQRLKDELDVVKIREKVLQNLESSMNDLSSRFLVQLKDLELNANLGERRISDLLSMIEDLVSKGNHLRNELDNKELEIGILHKEALEKRNTNESEVLALRDQMKTLLEDLDQKVAECTSLTHDLETVKARESLLLSLAPDETVMQTRETELKLQAAQHQVKLLEDEIKIIKEDMRDKISSLSQSIEASTAEAEELRQQLKEKEDFSAQKIRECEKVWEQLEAGKLKEPVIPAPEPTPAEQVKSVLLTQSALQTEADIQALSSRLTELKAITQDKDGEFEDLQEEIEKNLLTRDLRQQLESLQEEFSRKEGECNSLKQELESLKVTTMQCEVSSIEVVTLRKMLEEKEQRIQELGEEKISKTAECKSLSIEVERLKEEVALAQENEMNLNELESNITDLSAHLTSQLNALVETIDYGEVRVRDLISLVKYLKTRERELIKQLREELDLEVIKNKLNEKEFYIKDKEEEFNKLQQESSENFQTEILELKRQLETLKAASEQKSTEFNALVHQLQAAEARESLLMSITPDEAKIQASETELRSKIAELEAMLRAKEDKIKDLEDSTQEKILEQFQVANENDVEVEELQGQLLETEEPVTELAVVKPVMSELLASAPPMPESTDEIESLRQENNALTSLNTVLETSLRDKECEIANLSEEIRSLQKRLEQKTADIDNLKQKIGIAEARESLLMSLSPLSVGQKEISEFSEEQQISRIAELESALTSKEGARVPLKRKLLSVTPENSHLSESNDNIVPLNDSLTSENSDLCVLKESLQENPEVKYLRKCLRSAEYDNYKNCEDIKQLVNELVFHEKELQKREKDINDFEAQLIDVSSRLFSRTNDLSAIVNSGERRISDLMSIVEELTARDSDLRNEITRLEALETRLRSQLDEESVKSSKLAIDIAKLKTEKDELNRKCNMMIDEMKCHSDEQKTLADALKAREVKQKSLDETLKAKNSEMEQLKQRLQALENMNSSQIEEIESLSQELNEVKAKEQVSKIIEPSIIPATSAEPLLTALPTDLQTERGAQLARLNELEEINKKLEESLESKENDCKSLENTLKMKENEFEDMAKLLKCKENDLTSLDESIQQMSLDMDSLNKHIKHLEEEISSKSAELETATKVKEALVQKLEDVQTTSIPDNQLLTELKHKGFCPKNLPSFYANIVEKVILLAHFVQETIETVNIPTTVSFLGFPILGCSITFLNTHLSSILSELQLAMKTKAPEVLSSSRENRISPFVSISPKIDSPISTIHESIDSSSITQALLCVGACIHNQMESLLHQAFGSTATDAEVNSLMSSWSGFFMKLQNLCHSSRIQLQETPSTEMPCLCHLTSDEINRQLMSEIVLHQSTPIPSTQSLRGDYSSSSSVLNKYYSQSEPDLDFSFDRNARKRQVIRSLDRFSTVLPLHMGRGRKSGMYPLAAFSNQLSKLRLSLVNETCFSPVVEQKPAMSFEVPSTELYLRRLLNIRDTEVLYLLSTLPCGTNLINRSSTPNIIPSGDCIETQLRLMSNWDMVQPLDPSCIPLYRVKLPEPGEIPQTSTNGHFEAPITETESSSIPVLEANQSSLLNSDTAAEVRILLRKGWSILKEMVQTFKRPNRSKPLGTQADELVATSLKLSRLLNGESEEFEVQAENISGGDFKKIPESPGLPYKFSKAPIQELIWAIDNLEDMEELRSLAHLLTQQYNAIGTTLEQQLNLNRDLRDRLREANNHLARIYLGISQGSHRLAVMTERLRVEAEKHEELSSAFEEIPSPNQESELSKTDNGHEDQSQEPQASTSRNSDRKKSSTLLRHLRHAMKSKTKK</sequence>
<feature type="coiled-coil region" evidence="1">
    <location>
        <begin position="2355"/>
        <end position="2382"/>
    </location>
</feature>
<feature type="region of interest" description="Disordered" evidence="2">
    <location>
        <begin position="1"/>
        <end position="44"/>
    </location>
</feature>
<feature type="coiled-coil region" evidence="1">
    <location>
        <begin position="1253"/>
        <end position="1365"/>
    </location>
</feature>
<keyword evidence="4" id="KW-1185">Reference proteome</keyword>
<feature type="coiled-coil region" evidence="1">
    <location>
        <begin position="4113"/>
        <end position="4182"/>
    </location>
</feature>
<feature type="coiled-coil region" evidence="1">
    <location>
        <begin position="3234"/>
        <end position="3275"/>
    </location>
</feature>
<feature type="coiled-coil region" evidence="1">
    <location>
        <begin position="2805"/>
        <end position="2902"/>
    </location>
</feature>
<feature type="compositionally biased region" description="Basic and acidic residues" evidence="2">
    <location>
        <begin position="6166"/>
        <end position="6177"/>
    </location>
</feature>
<feature type="coiled-coil region" evidence="1">
    <location>
        <begin position="544"/>
        <end position="571"/>
    </location>
</feature>
<feature type="coiled-coil region" evidence="1">
    <location>
        <begin position="2468"/>
        <end position="2609"/>
    </location>
</feature>
<reference evidence="5" key="1">
    <citation type="submission" date="2016-04" db="UniProtKB">
        <authorList>
            <consortium name="WormBaseParasite"/>
        </authorList>
    </citation>
    <scope>IDENTIFICATION</scope>
</reference>
<feature type="region of interest" description="Disordered" evidence="2">
    <location>
        <begin position="6151"/>
        <end position="6211"/>
    </location>
</feature>
<gene>
    <name evidence="3" type="ORF">HNAJ_LOCUS769</name>
</gene>
<reference evidence="3 4" key="2">
    <citation type="submission" date="2018-11" db="EMBL/GenBank/DDBJ databases">
        <authorList>
            <consortium name="Pathogen Informatics"/>
        </authorList>
    </citation>
    <scope>NUCLEOTIDE SEQUENCE [LARGE SCALE GENOMIC DNA]</scope>
</reference>
<evidence type="ECO:0000313" key="3">
    <source>
        <dbReference type="EMBL" id="VDN96628.1"/>
    </source>
</evidence>
<feature type="compositionally biased region" description="Basic and acidic residues" evidence="2">
    <location>
        <begin position="333"/>
        <end position="352"/>
    </location>
</feature>
<feature type="coiled-coil region" evidence="1">
    <location>
        <begin position="3830"/>
        <end position="3990"/>
    </location>
</feature>
<evidence type="ECO:0000256" key="2">
    <source>
        <dbReference type="SAM" id="MobiDB-lite"/>
    </source>
</evidence>
<evidence type="ECO:0000313" key="5">
    <source>
        <dbReference type="WBParaSite" id="HNAJ_0000076901-mRNA-1"/>
    </source>
</evidence>
<feature type="coiled-coil region" evidence="1">
    <location>
        <begin position="4557"/>
        <end position="4623"/>
    </location>
</feature>
<feature type="coiled-coil region" evidence="1">
    <location>
        <begin position="5210"/>
        <end position="5237"/>
    </location>
</feature>
<keyword evidence="1" id="KW-0175">Coiled coil</keyword>
<feature type="coiled-coil region" evidence="1">
    <location>
        <begin position="420"/>
        <end position="447"/>
    </location>
</feature>
<accession>A0A0R3T1L2</accession>
<feature type="coiled-coil region" evidence="1">
    <location>
        <begin position="3365"/>
        <end position="3514"/>
    </location>
</feature>
<feature type="coiled-coil region" evidence="1">
    <location>
        <begin position="4019"/>
        <end position="4060"/>
    </location>
</feature>
<feature type="compositionally biased region" description="Basic residues" evidence="2">
    <location>
        <begin position="6199"/>
        <end position="6211"/>
    </location>
</feature>
<feature type="region of interest" description="Disordered" evidence="2">
    <location>
        <begin position="331"/>
        <end position="352"/>
    </location>
</feature>
<dbReference type="PANTHER" id="PTHR45615">
    <property type="entry name" value="MYOSIN HEAVY CHAIN, NON-MUSCLE"/>
    <property type="match status" value="1"/>
</dbReference>
<dbReference type="InterPro" id="IPR016126">
    <property type="entry name" value="Secretoglobin"/>
</dbReference>
<dbReference type="WBParaSite" id="HNAJ_0000076901-mRNA-1">
    <property type="protein sequence ID" value="HNAJ_0000076901-mRNA-1"/>
    <property type="gene ID" value="HNAJ_0000076901"/>
</dbReference>
<dbReference type="PROSITE" id="PS51311">
    <property type="entry name" value="SCGB"/>
    <property type="match status" value="1"/>
</dbReference>
<evidence type="ECO:0000313" key="4">
    <source>
        <dbReference type="Proteomes" id="UP000278807"/>
    </source>
</evidence>
<feature type="coiled-coil region" evidence="1">
    <location>
        <begin position="4240"/>
        <end position="4340"/>
    </location>
</feature>
<organism evidence="5">
    <name type="scientific">Rodentolepis nana</name>
    <name type="common">Dwarf tapeworm</name>
    <name type="synonym">Hymenolepis nana</name>
    <dbReference type="NCBI Taxonomy" id="102285"/>
    <lineage>
        <taxon>Eukaryota</taxon>
        <taxon>Metazoa</taxon>
        <taxon>Spiralia</taxon>
        <taxon>Lophotrochozoa</taxon>
        <taxon>Platyhelminthes</taxon>
        <taxon>Cestoda</taxon>
        <taxon>Eucestoda</taxon>
        <taxon>Cyclophyllidea</taxon>
        <taxon>Hymenolepididae</taxon>
        <taxon>Rodentolepis</taxon>
    </lineage>
</organism>
<feature type="coiled-coil region" evidence="1">
    <location>
        <begin position="3551"/>
        <end position="3627"/>
    </location>
</feature>
<feature type="coiled-coil region" evidence="1">
    <location>
        <begin position="3765"/>
        <end position="3799"/>
    </location>
</feature>
<feature type="coiled-coil region" evidence="1">
    <location>
        <begin position="2206"/>
        <end position="2240"/>
    </location>
</feature>
<dbReference type="EMBL" id="UZAE01000242">
    <property type="protein sequence ID" value="VDN96628.1"/>
    <property type="molecule type" value="Genomic_DNA"/>
</dbReference>
<evidence type="ECO:0000256" key="1">
    <source>
        <dbReference type="SAM" id="Coils"/>
    </source>
</evidence>
<feature type="coiled-coil region" evidence="1">
    <location>
        <begin position="869"/>
        <end position="924"/>
    </location>
</feature>
<dbReference type="Proteomes" id="UP000278807">
    <property type="component" value="Unassembled WGS sequence"/>
</dbReference>
<feature type="coiled-coil region" evidence="1">
    <location>
        <begin position="2690"/>
        <end position="2775"/>
    </location>
</feature>
<feature type="coiled-coil region" evidence="1">
    <location>
        <begin position="4702"/>
        <end position="4812"/>
    </location>
</feature>
<feature type="coiled-coil region" evidence="1">
    <location>
        <begin position="630"/>
        <end position="686"/>
    </location>
</feature>
<feature type="coiled-coil region" evidence="1">
    <location>
        <begin position="5434"/>
        <end position="5545"/>
    </location>
</feature>
<name>A0A0R3T1L2_RODNA</name>
<feature type="coiled-coil region" evidence="1">
    <location>
        <begin position="1484"/>
        <end position="1546"/>
    </location>
</feature>
<feature type="coiled-coil region" evidence="1">
    <location>
        <begin position="5047"/>
        <end position="5095"/>
    </location>
</feature>
<feature type="coiled-coil region" evidence="1">
    <location>
        <begin position="3652"/>
        <end position="3679"/>
    </location>
</feature>
<feature type="coiled-coil region" evidence="1">
    <location>
        <begin position="2078"/>
        <end position="2164"/>
    </location>
</feature>
<feature type="coiled-coil region" evidence="1">
    <location>
        <begin position="3063"/>
        <end position="3194"/>
    </location>
</feature>
<feature type="coiled-coil region" evidence="1">
    <location>
        <begin position="4858"/>
        <end position="4914"/>
    </location>
</feature>
<protein>
    <submittedName>
        <fullName evidence="5">GRIP domain-containing protein</fullName>
    </submittedName>
</protein>
<feature type="coiled-coil region" evidence="1">
    <location>
        <begin position="5270"/>
        <end position="5402"/>
    </location>
</feature>
<feature type="coiled-coil region" evidence="1">
    <location>
        <begin position="260"/>
        <end position="287"/>
    </location>
</feature>